<reference evidence="3 4" key="1">
    <citation type="submission" date="2018-08" db="EMBL/GenBank/DDBJ databases">
        <title>Chitinophagaceae sp. K23C18032701, a novel bacterium isolated from forest soil.</title>
        <authorList>
            <person name="Wang C."/>
        </authorList>
    </citation>
    <scope>NUCLEOTIDE SEQUENCE [LARGE SCALE GENOMIC DNA]</scope>
    <source>
        <strain evidence="3 4">K23C18032701</strain>
    </source>
</reference>
<feature type="signal peptide" evidence="1">
    <location>
        <begin position="1"/>
        <end position="21"/>
    </location>
</feature>
<dbReference type="RefSeq" id="WP_116846870.1">
    <property type="nucleotide sequence ID" value="NZ_QTJU01000002.1"/>
</dbReference>
<evidence type="ECO:0000313" key="4">
    <source>
        <dbReference type="Proteomes" id="UP000261284"/>
    </source>
</evidence>
<keyword evidence="4" id="KW-1185">Reference proteome</keyword>
<evidence type="ECO:0000256" key="1">
    <source>
        <dbReference type="SAM" id="SignalP"/>
    </source>
</evidence>
<evidence type="ECO:0000259" key="2">
    <source>
        <dbReference type="Pfam" id="PF10988"/>
    </source>
</evidence>
<name>A0A3E1NLU0_9BACT</name>
<dbReference type="AlphaFoldDB" id="A0A3E1NLU0"/>
<keyword evidence="1" id="KW-0732">Signal</keyword>
<dbReference type="OrthoDB" id="877489at2"/>
<dbReference type="InterPro" id="IPR021255">
    <property type="entry name" value="DUF2807"/>
</dbReference>
<dbReference type="Gene3D" id="2.160.20.120">
    <property type="match status" value="1"/>
</dbReference>
<organism evidence="3 4">
    <name type="scientific">Deminuibacter soli</name>
    <dbReference type="NCBI Taxonomy" id="2291815"/>
    <lineage>
        <taxon>Bacteria</taxon>
        <taxon>Pseudomonadati</taxon>
        <taxon>Bacteroidota</taxon>
        <taxon>Chitinophagia</taxon>
        <taxon>Chitinophagales</taxon>
        <taxon>Chitinophagaceae</taxon>
        <taxon>Deminuibacter</taxon>
    </lineage>
</organism>
<proteinExistence type="predicted"/>
<sequence length="240" mass="25042">MKQIMLLLSCFFLLTGSFVKAQNVVYDANAEVRKVGDFNGVEVSGGISLYLSQGNQQAVAVSASEEKYISRIKTEVRGGVLKIFIEPGAWNSWNWGNKKIKAYVTVTALKSLHAGGASSIKVTGDLHSDDLDVDVSGSSSLQAAIQGKNLKIDISGASAANLSGLVETMKLEVSGASSLKAIDLITVSCKAEVSGASVANITVNKELDAEASGASSIGYHGDAVIKRVDVSGASSIKKKD</sequence>
<evidence type="ECO:0000313" key="3">
    <source>
        <dbReference type="EMBL" id="RFM28883.1"/>
    </source>
</evidence>
<gene>
    <name evidence="3" type="ORF">DXN05_08930</name>
</gene>
<accession>A0A3E1NLU0</accession>
<dbReference type="Proteomes" id="UP000261284">
    <property type="component" value="Unassembled WGS sequence"/>
</dbReference>
<feature type="chain" id="PRO_5017706608" evidence="1">
    <location>
        <begin position="22"/>
        <end position="240"/>
    </location>
</feature>
<feature type="domain" description="Putative auto-transporter adhesin head GIN" evidence="2">
    <location>
        <begin position="37"/>
        <end position="223"/>
    </location>
</feature>
<dbReference type="Pfam" id="PF10988">
    <property type="entry name" value="DUF2807"/>
    <property type="match status" value="1"/>
</dbReference>
<dbReference type="EMBL" id="QTJU01000002">
    <property type="protein sequence ID" value="RFM28883.1"/>
    <property type="molecule type" value="Genomic_DNA"/>
</dbReference>
<protein>
    <submittedName>
        <fullName evidence="3">DUF2807 domain-containing protein</fullName>
    </submittedName>
</protein>
<comment type="caution">
    <text evidence="3">The sequence shown here is derived from an EMBL/GenBank/DDBJ whole genome shotgun (WGS) entry which is preliminary data.</text>
</comment>